<sequence>MFNLLQPLARATRARCGLFTPVYHRGLYTSTRQSSSLVNRRLLWGAATVLSASAILSFGPTIHLDAVAAPSIPDNVDTIVDPATSIEFPTTLRIPSKVKIPTMTLVGFGVRTVSLLGMKVYSVGFYADLENPNLKISRDMSPDEKINQIVHNSACVVRLVPVRTTSYTHLRDAFMRALQARMALGKKEGTLTEEQAYDIGSPMRKLKSLFPNSPLAKHAPLDVFLTAPTPGRPRTLVFRDLGAIENDWVATEFVLHYFEGAGPSPALKKSVVERLESFEK</sequence>
<dbReference type="PANTHER" id="PTHR47284">
    <property type="entry name" value="FATTY-ACID-BINDING PROTEIN 2"/>
    <property type="match status" value="1"/>
</dbReference>
<name>A0A8H5M179_9AGAR</name>
<organism evidence="2 3">
    <name type="scientific">Tricholomella constricta</name>
    <dbReference type="NCBI Taxonomy" id="117010"/>
    <lineage>
        <taxon>Eukaryota</taxon>
        <taxon>Fungi</taxon>
        <taxon>Dikarya</taxon>
        <taxon>Basidiomycota</taxon>
        <taxon>Agaricomycotina</taxon>
        <taxon>Agaricomycetes</taxon>
        <taxon>Agaricomycetidae</taxon>
        <taxon>Agaricales</taxon>
        <taxon>Tricholomatineae</taxon>
        <taxon>Lyophyllaceae</taxon>
        <taxon>Tricholomella</taxon>
    </lineage>
</organism>
<feature type="domain" description="Chalcone isomerase" evidence="1">
    <location>
        <begin position="102"/>
        <end position="131"/>
    </location>
</feature>
<evidence type="ECO:0000313" key="2">
    <source>
        <dbReference type="EMBL" id="KAF5377510.1"/>
    </source>
</evidence>
<dbReference type="Gene3D" id="3.50.70.10">
    <property type="match status" value="1"/>
</dbReference>
<evidence type="ECO:0000313" key="3">
    <source>
        <dbReference type="Proteomes" id="UP000565441"/>
    </source>
</evidence>
<dbReference type="GO" id="GO:0016872">
    <property type="term" value="F:intramolecular lyase activity"/>
    <property type="evidence" value="ECO:0007669"/>
    <property type="project" value="InterPro"/>
</dbReference>
<dbReference type="PANTHER" id="PTHR47284:SF3">
    <property type="entry name" value="FATTY-ACID-BINDING PROTEIN 2"/>
    <property type="match status" value="1"/>
</dbReference>
<proteinExistence type="predicted"/>
<dbReference type="EMBL" id="JAACJP010000023">
    <property type="protein sequence ID" value="KAF5377510.1"/>
    <property type="molecule type" value="Genomic_DNA"/>
</dbReference>
<dbReference type="Pfam" id="PF16035">
    <property type="entry name" value="Chalcone_2"/>
    <property type="match status" value="2"/>
</dbReference>
<accession>A0A8H5M179</accession>
<evidence type="ECO:0000259" key="1">
    <source>
        <dbReference type="Pfam" id="PF16035"/>
    </source>
</evidence>
<comment type="caution">
    <text evidence="2">The sequence shown here is derived from an EMBL/GenBank/DDBJ whole genome shotgun (WGS) entry which is preliminary data.</text>
</comment>
<reference evidence="2 3" key="1">
    <citation type="journal article" date="2020" name="ISME J.">
        <title>Uncovering the hidden diversity of litter-decomposition mechanisms in mushroom-forming fungi.</title>
        <authorList>
            <person name="Floudas D."/>
            <person name="Bentzer J."/>
            <person name="Ahren D."/>
            <person name="Johansson T."/>
            <person name="Persson P."/>
            <person name="Tunlid A."/>
        </authorList>
    </citation>
    <scope>NUCLEOTIDE SEQUENCE [LARGE SCALE GENOMIC DNA]</scope>
    <source>
        <strain evidence="2 3">CBS 661.87</strain>
    </source>
</reference>
<dbReference type="Proteomes" id="UP000565441">
    <property type="component" value="Unassembled WGS sequence"/>
</dbReference>
<gene>
    <name evidence="2" type="ORF">D9615_005139</name>
</gene>
<dbReference type="AlphaFoldDB" id="A0A8H5M179"/>
<dbReference type="OrthoDB" id="18193at2759"/>
<keyword evidence="3" id="KW-1185">Reference proteome</keyword>
<dbReference type="SUPFAM" id="SSF54626">
    <property type="entry name" value="Chalcone isomerase"/>
    <property type="match status" value="1"/>
</dbReference>
<dbReference type="InterPro" id="IPR036298">
    <property type="entry name" value="Chalcone_isomerase_sf"/>
</dbReference>
<feature type="domain" description="Chalcone isomerase" evidence="1">
    <location>
        <begin position="146"/>
        <end position="272"/>
    </location>
</feature>
<dbReference type="InterPro" id="IPR016087">
    <property type="entry name" value="Chalcone_isomerase"/>
</dbReference>
<dbReference type="InterPro" id="IPR016088">
    <property type="entry name" value="Chalcone_isomerase_3-sand"/>
</dbReference>
<protein>
    <recommendedName>
        <fullName evidence="1">Chalcone isomerase domain-containing protein</fullName>
    </recommendedName>
</protein>